<dbReference type="Proteomes" id="UP001519273">
    <property type="component" value="Unassembled WGS sequence"/>
</dbReference>
<reference evidence="1 2" key="1">
    <citation type="submission" date="2021-03" db="EMBL/GenBank/DDBJ databases">
        <title>Genomic Encyclopedia of Type Strains, Phase IV (KMG-IV): sequencing the most valuable type-strain genomes for metagenomic binning, comparative biology and taxonomic classification.</title>
        <authorList>
            <person name="Goeker M."/>
        </authorList>
    </citation>
    <scope>NUCLEOTIDE SEQUENCE [LARGE SCALE GENOMIC DNA]</scope>
    <source>
        <strain evidence="1 2">DSM 23491</strain>
    </source>
</reference>
<comment type="caution">
    <text evidence="1">The sequence shown here is derived from an EMBL/GenBank/DDBJ whole genome shotgun (WGS) entry which is preliminary data.</text>
</comment>
<protein>
    <submittedName>
        <fullName evidence="1">Uncharacterized protein</fullName>
    </submittedName>
</protein>
<dbReference type="EMBL" id="JAGGKP010000005">
    <property type="protein sequence ID" value="MBP1937345.1"/>
    <property type="molecule type" value="Genomic_DNA"/>
</dbReference>
<evidence type="ECO:0000313" key="1">
    <source>
        <dbReference type="EMBL" id="MBP1937345.1"/>
    </source>
</evidence>
<evidence type="ECO:0000313" key="2">
    <source>
        <dbReference type="Proteomes" id="UP001519273"/>
    </source>
</evidence>
<name>A0ABS4H5I5_9BACL</name>
<organism evidence="1 2">
    <name type="scientific">Paenibacillus sediminis</name>
    <dbReference type="NCBI Taxonomy" id="664909"/>
    <lineage>
        <taxon>Bacteria</taxon>
        <taxon>Bacillati</taxon>
        <taxon>Bacillota</taxon>
        <taxon>Bacilli</taxon>
        <taxon>Bacillales</taxon>
        <taxon>Paenibacillaceae</taxon>
        <taxon>Paenibacillus</taxon>
    </lineage>
</organism>
<proteinExistence type="predicted"/>
<accession>A0ABS4H5I5</accession>
<gene>
    <name evidence="1" type="ORF">J2Z20_002240</name>
</gene>
<keyword evidence="2" id="KW-1185">Reference proteome</keyword>
<sequence length="35" mass="4327">MTDLKEVYSTLFIKFVKTPYCIESNFGWKIYYFHN</sequence>